<reference evidence="5 6" key="1">
    <citation type="journal article" date="2019" name="Int. J. Syst. Evol. Microbiol.">
        <title>The Global Catalogue of Microorganisms (GCM) 10K type strain sequencing project: providing services to taxonomists for standard genome sequencing and annotation.</title>
        <authorList>
            <consortium name="The Broad Institute Genomics Platform"/>
            <consortium name="The Broad Institute Genome Sequencing Center for Infectious Disease"/>
            <person name="Wu L."/>
            <person name="Ma J."/>
        </authorList>
    </citation>
    <scope>NUCLEOTIDE SEQUENCE [LARGE SCALE GENOMIC DNA]</scope>
    <source>
        <strain evidence="5 6">JCM 9731</strain>
    </source>
</reference>
<proteinExistence type="predicted"/>
<sequence length="189" mass="22389">MTTSKLDRRKKYTRMVLKDSLMKLLTEKQISTITVKELCEQADINRSTFYAHYTDPFDLLDKIEEEIIEDMKVYLSQYNYEKEEEAIKMLEKMLEYFASKQEVCQTLLNENVDTTFQKKIMVFAHDFLMNNWMVANQLEEEFSNYLRTYIISGSIHVIKSWLYNGMDKSPKEMAEIINNLINKGLSGIK</sequence>
<dbReference type="PANTHER" id="PTHR43479">
    <property type="entry name" value="ACREF/ENVCD OPERON REPRESSOR-RELATED"/>
    <property type="match status" value="1"/>
</dbReference>
<dbReference type="Proteomes" id="UP001500782">
    <property type="component" value="Unassembled WGS sequence"/>
</dbReference>
<dbReference type="InterPro" id="IPR050624">
    <property type="entry name" value="HTH-type_Tx_Regulator"/>
</dbReference>
<name>A0ABN0VZ99_9BACI</name>
<dbReference type="PROSITE" id="PS50977">
    <property type="entry name" value="HTH_TETR_2"/>
    <property type="match status" value="1"/>
</dbReference>
<gene>
    <name evidence="5" type="ORF">GCM10008967_09500</name>
</gene>
<feature type="domain" description="HTH tetR-type" evidence="4">
    <location>
        <begin position="11"/>
        <end position="71"/>
    </location>
</feature>
<protein>
    <submittedName>
        <fullName evidence="5">TetR-like C-terminal domain-containing protein</fullName>
    </submittedName>
</protein>
<dbReference type="EMBL" id="BAAADJ010000009">
    <property type="protein sequence ID" value="GAA0321069.1"/>
    <property type="molecule type" value="Genomic_DNA"/>
</dbReference>
<evidence type="ECO:0000256" key="1">
    <source>
        <dbReference type="ARBA" id="ARBA00022491"/>
    </source>
</evidence>
<comment type="caution">
    <text evidence="5">The sequence shown here is derived from an EMBL/GenBank/DDBJ whole genome shotgun (WGS) entry which is preliminary data.</text>
</comment>
<dbReference type="InterPro" id="IPR009057">
    <property type="entry name" value="Homeodomain-like_sf"/>
</dbReference>
<evidence type="ECO:0000313" key="6">
    <source>
        <dbReference type="Proteomes" id="UP001500782"/>
    </source>
</evidence>
<accession>A0ABN0VZ99</accession>
<dbReference type="Pfam" id="PF14278">
    <property type="entry name" value="TetR_C_8"/>
    <property type="match status" value="1"/>
</dbReference>
<evidence type="ECO:0000313" key="5">
    <source>
        <dbReference type="EMBL" id="GAA0321069.1"/>
    </source>
</evidence>
<dbReference type="InterPro" id="IPR039532">
    <property type="entry name" value="TetR_C_Firmicutes"/>
</dbReference>
<feature type="DNA-binding region" description="H-T-H motif" evidence="3">
    <location>
        <begin position="34"/>
        <end position="53"/>
    </location>
</feature>
<keyword evidence="6" id="KW-1185">Reference proteome</keyword>
<keyword evidence="1" id="KW-0678">Repressor</keyword>
<dbReference type="Gene3D" id="1.10.357.10">
    <property type="entry name" value="Tetracycline Repressor, domain 2"/>
    <property type="match status" value="1"/>
</dbReference>
<organism evidence="5 6">
    <name type="scientific">Bacillus carboniphilus</name>
    <dbReference type="NCBI Taxonomy" id="86663"/>
    <lineage>
        <taxon>Bacteria</taxon>
        <taxon>Bacillati</taxon>
        <taxon>Bacillota</taxon>
        <taxon>Bacilli</taxon>
        <taxon>Bacillales</taxon>
        <taxon>Bacillaceae</taxon>
        <taxon>Bacillus</taxon>
    </lineage>
</organism>
<dbReference type="InterPro" id="IPR001647">
    <property type="entry name" value="HTH_TetR"/>
</dbReference>
<dbReference type="SUPFAM" id="SSF46689">
    <property type="entry name" value="Homeodomain-like"/>
    <property type="match status" value="1"/>
</dbReference>
<evidence type="ECO:0000259" key="4">
    <source>
        <dbReference type="PROSITE" id="PS50977"/>
    </source>
</evidence>
<evidence type="ECO:0000256" key="3">
    <source>
        <dbReference type="PROSITE-ProRule" id="PRU00335"/>
    </source>
</evidence>
<keyword evidence="2 3" id="KW-0238">DNA-binding</keyword>
<dbReference type="PANTHER" id="PTHR43479:SF7">
    <property type="entry name" value="TETR-FAMILY TRANSCRIPTIONAL REGULATOR"/>
    <property type="match status" value="1"/>
</dbReference>
<evidence type="ECO:0000256" key="2">
    <source>
        <dbReference type="ARBA" id="ARBA00023125"/>
    </source>
</evidence>